<comment type="pathway">
    <text evidence="1 5">Carotenoid biosynthesis.</text>
</comment>
<dbReference type="EC" id="1.14.99.44" evidence="7"/>
<comment type="similarity">
    <text evidence="2 5">Belongs to the carotenoid/retinoid oxidoreductase family.</text>
</comment>
<keyword evidence="8" id="KW-1185">Reference proteome</keyword>
<evidence type="ECO:0000259" key="6">
    <source>
        <dbReference type="Pfam" id="PF01593"/>
    </source>
</evidence>
<keyword evidence="3 5" id="KW-0125">Carotenoid biosynthesis</keyword>
<dbReference type="Gene3D" id="3.50.50.60">
    <property type="entry name" value="FAD/NAD(P)-binding domain"/>
    <property type="match status" value="2"/>
</dbReference>
<dbReference type="Proteomes" id="UP000557717">
    <property type="component" value="Unassembled WGS sequence"/>
</dbReference>
<keyword evidence="4 5" id="KW-0560">Oxidoreductase</keyword>
<dbReference type="AlphaFoldDB" id="A0A840V039"/>
<sequence length="510" mass="57354">MNSPSVSRSTKSPHVVVIGGGLGGLSAAISLRARGLSVDVYEKNEHFGGKLNQREMAGYTFDLGPSIFTLPHLFEELFERAGRKMGDYVSLQRVVPQWRNFFESGLVLDLHEDRVRMEGELAKLPGDGLLHAKELAAFLEYAREQYAVVDDGYFRKGLDSLWEMVRHYGPLGMARKLDWNHRMAESVERYFSDPSLRSIFGFFIKYVGSSARDAPGFMNLMPVIQFDYGLWYVRGGMFELSRALVRLASELGVGLHAGTGVREIVKEGRRVTGVRLEDDTMVVADQVVSNMEVIPAHRDLMGMEEAELRKKFRRFQPACSGLVVHLGTDREFPQLAHHSFFHSRDASKHFDQVFREGRLPDDPTVYVVAPTRTDRSKAPEGGDNIKILPHIPALDPDRPVLAEDYLKLRDRVLEKLERMGLKGLRESIVVEDVLTPVELEAMYRSNGGSIYGVVCDWKLNRGFKAPKKSRYFENLWFVGGSVNPGGGMPMVILSGMKACDRLCAQLRLGP</sequence>
<evidence type="ECO:0000313" key="8">
    <source>
        <dbReference type="Proteomes" id="UP000557717"/>
    </source>
</evidence>
<evidence type="ECO:0000256" key="1">
    <source>
        <dbReference type="ARBA" id="ARBA00004829"/>
    </source>
</evidence>
<organism evidence="7 8">
    <name type="scientific">Haloferula luteola</name>
    <dbReference type="NCBI Taxonomy" id="595692"/>
    <lineage>
        <taxon>Bacteria</taxon>
        <taxon>Pseudomonadati</taxon>
        <taxon>Verrucomicrobiota</taxon>
        <taxon>Verrucomicrobiia</taxon>
        <taxon>Verrucomicrobiales</taxon>
        <taxon>Verrucomicrobiaceae</taxon>
        <taxon>Haloferula</taxon>
    </lineage>
</organism>
<dbReference type="InterPro" id="IPR014105">
    <property type="entry name" value="Carotenoid/retinoid_OxRdtase"/>
</dbReference>
<name>A0A840V039_9BACT</name>
<dbReference type="GO" id="GO:0016117">
    <property type="term" value="P:carotenoid biosynthetic process"/>
    <property type="evidence" value="ECO:0007669"/>
    <property type="project" value="UniProtKB-KW"/>
</dbReference>
<dbReference type="InterPro" id="IPR036188">
    <property type="entry name" value="FAD/NAD-bd_sf"/>
</dbReference>
<dbReference type="NCBIfam" id="TIGR02734">
    <property type="entry name" value="crtI_fam"/>
    <property type="match status" value="1"/>
</dbReference>
<dbReference type="Pfam" id="PF01593">
    <property type="entry name" value="Amino_oxidase"/>
    <property type="match status" value="1"/>
</dbReference>
<dbReference type="RefSeq" id="WP_184016099.1">
    <property type="nucleotide sequence ID" value="NZ_JACHFD010000003.1"/>
</dbReference>
<reference evidence="7 8" key="1">
    <citation type="submission" date="2020-08" db="EMBL/GenBank/DDBJ databases">
        <title>Genomic Encyclopedia of Type Strains, Phase IV (KMG-IV): sequencing the most valuable type-strain genomes for metagenomic binning, comparative biology and taxonomic classification.</title>
        <authorList>
            <person name="Goeker M."/>
        </authorList>
    </citation>
    <scope>NUCLEOTIDE SEQUENCE [LARGE SCALE GENOMIC DNA]</scope>
    <source>
        <strain evidence="7 8">YC6886</strain>
    </source>
</reference>
<proteinExistence type="inferred from homology"/>
<accession>A0A840V039</accession>
<gene>
    <name evidence="7" type="ORF">HNR46_000861</name>
</gene>
<dbReference type="PANTHER" id="PTHR43734:SF7">
    <property type="entry name" value="4,4'-DIAPONEUROSPORENE OXYGENASE"/>
    <property type="match status" value="1"/>
</dbReference>
<dbReference type="SUPFAM" id="SSF51905">
    <property type="entry name" value="FAD/NAD(P)-binding domain"/>
    <property type="match status" value="1"/>
</dbReference>
<feature type="domain" description="Amine oxidase" evidence="6">
    <location>
        <begin position="22"/>
        <end position="502"/>
    </location>
</feature>
<evidence type="ECO:0000313" key="7">
    <source>
        <dbReference type="EMBL" id="MBB5350633.1"/>
    </source>
</evidence>
<protein>
    <submittedName>
        <fullName evidence="7">Diapolycopene oxygenase</fullName>
        <ecNumber evidence="7">1.14.99.44</ecNumber>
    </submittedName>
</protein>
<dbReference type="PANTHER" id="PTHR43734">
    <property type="entry name" value="PHYTOENE DESATURASE"/>
    <property type="match status" value="1"/>
</dbReference>
<evidence type="ECO:0000256" key="4">
    <source>
        <dbReference type="ARBA" id="ARBA00023002"/>
    </source>
</evidence>
<evidence type="ECO:0000256" key="3">
    <source>
        <dbReference type="ARBA" id="ARBA00022746"/>
    </source>
</evidence>
<dbReference type="InterPro" id="IPR002937">
    <property type="entry name" value="Amino_oxidase"/>
</dbReference>
<dbReference type="GO" id="GO:0016491">
    <property type="term" value="F:oxidoreductase activity"/>
    <property type="evidence" value="ECO:0007669"/>
    <property type="project" value="UniProtKB-KW"/>
</dbReference>
<evidence type="ECO:0000256" key="5">
    <source>
        <dbReference type="RuleBase" id="RU362075"/>
    </source>
</evidence>
<comment type="caution">
    <text evidence="7">The sequence shown here is derived from an EMBL/GenBank/DDBJ whole genome shotgun (WGS) entry which is preliminary data.</text>
</comment>
<dbReference type="EMBL" id="JACHFD010000003">
    <property type="protein sequence ID" value="MBB5350633.1"/>
    <property type="molecule type" value="Genomic_DNA"/>
</dbReference>
<evidence type="ECO:0000256" key="2">
    <source>
        <dbReference type="ARBA" id="ARBA00006046"/>
    </source>
</evidence>